<feature type="binding site" evidence="9">
    <location>
        <position position="146"/>
    </location>
    <ligand>
        <name>phosphoenolpyruvate</name>
        <dbReference type="ChEBI" id="CHEBI:58702"/>
    </ligand>
</feature>
<comment type="catalytic activity">
    <reaction evidence="8">
        <text>3-phosphoshikimate + phosphoenolpyruvate = 5-O-(1-carboxyvinyl)-3-phosphoshikimate + phosphate</text>
        <dbReference type="Rhea" id="RHEA:21256"/>
        <dbReference type="ChEBI" id="CHEBI:43474"/>
        <dbReference type="ChEBI" id="CHEBI:57701"/>
        <dbReference type="ChEBI" id="CHEBI:58702"/>
        <dbReference type="ChEBI" id="CHEBI:145989"/>
        <dbReference type="EC" id="2.5.1.19"/>
    </reaction>
    <physiologicalReaction direction="left-to-right" evidence="8">
        <dbReference type="Rhea" id="RHEA:21257"/>
    </physiologicalReaction>
</comment>
<evidence type="ECO:0000256" key="2">
    <source>
        <dbReference type="ARBA" id="ARBA00004811"/>
    </source>
</evidence>
<feature type="binding site" evidence="9">
    <location>
        <position position="144"/>
    </location>
    <ligand>
        <name>3-phosphoshikimate</name>
        <dbReference type="ChEBI" id="CHEBI:145989"/>
    </ligand>
</feature>
<dbReference type="InterPro" id="IPR006264">
    <property type="entry name" value="EPSP_synthase"/>
</dbReference>
<comment type="pathway">
    <text evidence="2 9">Metabolic intermediate biosynthesis; chorismate biosynthesis; chorismate from D-erythrose 4-phosphate and phosphoenolpyruvate: step 6/7.</text>
</comment>
<proteinExistence type="inferred from homology"/>
<dbReference type="FunFam" id="3.65.10.10:FF:000006">
    <property type="entry name" value="3-phosphoshikimate 1-carboxyvinyltransferase"/>
    <property type="match status" value="1"/>
</dbReference>
<dbReference type="InterPro" id="IPR013792">
    <property type="entry name" value="RNA3'P_cycl/enolpyr_Trfase_a/b"/>
</dbReference>
<comment type="similarity">
    <text evidence="3 9">Belongs to the EPSP synthase family.</text>
</comment>
<dbReference type="EMBL" id="WJNH01000005">
    <property type="protein sequence ID" value="MRG86397.1"/>
    <property type="molecule type" value="Genomic_DNA"/>
</dbReference>
<comment type="subunit">
    <text evidence="9">Monomer.</text>
</comment>
<keyword evidence="6 9" id="KW-0808">Transferase</keyword>
<dbReference type="HAMAP" id="MF_00210">
    <property type="entry name" value="EPSP_synth"/>
    <property type="match status" value="1"/>
</dbReference>
<feature type="binding site" evidence="9">
    <location>
        <position position="99"/>
    </location>
    <ligand>
        <name>phosphoenolpyruvate</name>
        <dbReference type="ChEBI" id="CHEBI:58702"/>
    </ligand>
</feature>
<dbReference type="PROSITE" id="PS00885">
    <property type="entry name" value="EPSP_SYNTHASE_2"/>
    <property type="match status" value="1"/>
</dbReference>
<keyword evidence="5 9" id="KW-0028">Amino-acid biosynthesis</keyword>
<dbReference type="GO" id="GO:0003866">
    <property type="term" value="F:3-phosphoshikimate 1-carboxyvinyltransferase activity"/>
    <property type="evidence" value="ECO:0007669"/>
    <property type="project" value="UniProtKB-UniRule"/>
</dbReference>
<dbReference type="InterPro" id="IPR001986">
    <property type="entry name" value="Enolpyruvate_Tfrase_dom"/>
</dbReference>
<comment type="function">
    <text evidence="1 9">Catalyzes the transfer of the enolpyruvyl moiety of phosphoenolpyruvate (PEP) to the 5-hydroxyl of shikimate-3-phosphate (S3P) to produce enolpyruvyl shikimate-3-phosphate and inorganic phosphate.</text>
</comment>
<dbReference type="UniPathway" id="UPA00053">
    <property type="reaction ID" value="UER00089"/>
</dbReference>
<dbReference type="EC" id="2.5.1.19" evidence="9"/>
<dbReference type="InterPro" id="IPR036968">
    <property type="entry name" value="Enolpyruvate_Tfrase_sf"/>
</dbReference>
<evidence type="ECO:0000256" key="1">
    <source>
        <dbReference type="ARBA" id="ARBA00002174"/>
    </source>
</evidence>
<evidence type="ECO:0000256" key="8">
    <source>
        <dbReference type="ARBA" id="ARBA00044633"/>
    </source>
</evidence>
<name>A0A6G1X629_9BACI</name>
<dbReference type="GO" id="GO:0009423">
    <property type="term" value="P:chorismate biosynthetic process"/>
    <property type="evidence" value="ECO:0007669"/>
    <property type="project" value="UniProtKB-UniRule"/>
</dbReference>
<dbReference type="CDD" id="cd01556">
    <property type="entry name" value="EPSP_synthase"/>
    <property type="match status" value="1"/>
</dbReference>
<dbReference type="PROSITE" id="PS00104">
    <property type="entry name" value="EPSP_SYNTHASE_1"/>
    <property type="match status" value="1"/>
</dbReference>
<dbReference type="InterPro" id="IPR023193">
    <property type="entry name" value="EPSP_synthase_CS"/>
</dbReference>
<feature type="binding site" evidence="9">
    <location>
        <position position="365"/>
    </location>
    <ligand>
        <name>phosphoenolpyruvate</name>
        <dbReference type="ChEBI" id="CHEBI:58702"/>
    </ligand>
</feature>
<evidence type="ECO:0000259" key="10">
    <source>
        <dbReference type="Pfam" id="PF00275"/>
    </source>
</evidence>
<feature type="domain" description="Enolpyruvate transferase" evidence="10">
    <location>
        <begin position="1"/>
        <end position="400"/>
    </location>
</feature>
<comment type="caution">
    <text evidence="11">The sequence shown here is derived from an EMBL/GenBank/DDBJ whole genome shotgun (WGS) entry which is preliminary data.</text>
</comment>
<evidence type="ECO:0000256" key="4">
    <source>
        <dbReference type="ARBA" id="ARBA00022490"/>
    </source>
</evidence>
<dbReference type="Pfam" id="PF00275">
    <property type="entry name" value="EPSP_synthase"/>
    <property type="match status" value="1"/>
</dbReference>
<dbReference type="FunFam" id="3.65.10.10:FF:000005">
    <property type="entry name" value="3-phosphoshikimate 1-carboxyvinyltransferase"/>
    <property type="match status" value="1"/>
</dbReference>
<keyword evidence="7 9" id="KW-0057">Aromatic amino acid biosynthesis</keyword>
<evidence type="ECO:0000256" key="7">
    <source>
        <dbReference type="ARBA" id="ARBA00023141"/>
    </source>
</evidence>
<accession>A0A6G1X629</accession>
<feature type="binding site" evidence="9">
    <location>
        <position position="146"/>
    </location>
    <ligand>
        <name>3-phosphoshikimate</name>
        <dbReference type="ChEBI" id="CHEBI:145989"/>
    </ligand>
</feature>
<dbReference type="GO" id="GO:0008652">
    <property type="term" value="P:amino acid biosynthetic process"/>
    <property type="evidence" value="ECO:0007669"/>
    <property type="project" value="UniProtKB-KW"/>
</dbReference>
<dbReference type="PIRSF" id="PIRSF000505">
    <property type="entry name" value="EPSPS"/>
    <property type="match status" value="1"/>
</dbReference>
<dbReference type="SUPFAM" id="SSF55205">
    <property type="entry name" value="EPT/RTPC-like"/>
    <property type="match status" value="1"/>
</dbReference>
<reference evidence="11 12" key="1">
    <citation type="submission" date="2019-11" db="EMBL/GenBank/DDBJ databases">
        <authorList>
            <person name="Li J."/>
        </authorList>
    </citation>
    <scope>NUCLEOTIDE SEQUENCE [LARGE SCALE GENOMIC DNA]</scope>
    <source>
        <strain evidence="11 12">J4</strain>
    </source>
</reference>
<feature type="binding site" evidence="9">
    <location>
        <position position="4"/>
    </location>
    <ligand>
        <name>3-phosphoshikimate</name>
        <dbReference type="ChEBI" id="CHEBI:145989"/>
    </ligand>
</feature>
<comment type="subcellular location">
    <subcellularLocation>
        <location evidence="9">Cytoplasm</location>
    </subcellularLocation>
</comment>
<evidence type="ECO:0000256" key="3">
    <source>
        <dbReference type="ARBA" id="ARBA00009948"/>
    </source>
</evidence>
<dbReference type="Proteomes" id="UP000480185">
    <property type="component" value="Unassembled WGS sequence"/>
</dbReference>
<evidence type="ECO:0000256" key="5">
    <source>
        <dbReference type="ARBA" id="ARBA00022605"/>
    </source>
</evidence>
<gene>
    <name evidence="9 11" type="primary">aroA</name>
    <name evidence="11" type="ORF">GH754_08650</name>
</gene>
<dbReference type="GO" id="GO:0009073">
    <property type="term" value="P:aromatic amino acid family biosynthetic process"/>
    <property type="evidence" value="ECO:0007669"/>
    <property type="project" value="UniProtKB-KW"/>
</dbReference>
<dbReference type="Gene3D" id="3.65.10.10">
    <property type="entry name" value="Enolpyruvate transferase domain"/>
    <property type="match status" value="2"/>
</dbReference>
<sequence>MSHRSVIFGALAKGKTVIHQFLLGEDCLRTVKAFEQMGVRIEQTGQTIEIESKGAYQLKEPLYPIDFGNSGTTARLMLGVLAGQPFHSVLVGDDSLSKRPMDRVTVPIQEMGAQTDGRLGGKFLPMSIRGGQLSPMTYELPVNSAQVKSAVLLAGLFAKGTTTVIEPTATRDHTERMIRAFGGEISREGQHISIQGGQELQGTELTIPGDISSASFFVTGAILANNSQLVIQGVGLNETRTGILDVLKQMGAQITLEQTESIGDEPVGNIHVETSSLKGITISGDMIPRVIDEIPLLALAATQAEGETIIRDAKELRFKETDRIEAVVQVLSVLGAKITALDDGMKITGPTALKGGQVSSYGDHRIGMMAAIASFITQEEVAIENPSCINISYPNFFEHLDSITK</sequence>
<dbReference type="AlphaFoldDB" id="A0A6G1X629"/>
<evidence type="ECO:0000313" key="11">
    <source>
        <dbReference type="EMBL" id="MRG86397.1"/>
    </source>
</evidence>
<keyword evidence="12" id="KW-1185">Reference proteome</keyword>
<feature type="binding site" evidence="9">
    <location>
        <position position="71"/>
    </location>
    <ligand>
        <name>phosphoenolpyruvate</name>
        <dbReference type="ChEBI" id="CHEBI:58702"/>
    </ligand>
</feature>
<comment type="caution">
    <text evidence="9">Lacks conserved residue(s) required for the propagation of feature annotation.</text>
</comment>
<evidence type="ECO:0000313" key="12">
    <source>
        <dbReference type="Proteomes" id="UP000480185"/>
    </source>
</evidence>
<dbReference type="PANTHER" id="PTHR21090:SF5">
    <property type="entry name" value="PENTAFUNCTIONAL AROM POLYPEPTIDE"/>
    <property type="match status" value="1"/>
</dbReference>
<evidence type="ECO:0000256" key="9">
    <source>
        <dbReference type="HAMAP-Rule" id="MF_00210"/>
    </source>
</evidence>
<feature type="binding site" evidence="9">
    <location>
        <position position="323"/>
    </location>
    <ligand>
        <name>phosphoenolpyruvate</name>
        <dbReference type="ChEBI" id="CHEBI:58702"/>
    </ligand>
</feature>
<evidence type="ECO:0000256" key="6">
    <source>
        <dbReference type="ARBA" id="ARBA00022679"/>
    </source>
</evidence>
<dbReference type="PANTHER" id="PTHR21090">
    <property type="entry name" value="AROM/DEHYDROQUINATE SYNTHASE"/>
    <property type="match status" value="1"/>
</dbReference>
<dbReference type="OrthoDB" id="9809920at2"/>
<feature type="binding site" evidence="9">
    <location>
        <position position="292"/>
    </location>
    <ligand>
        <name>3-phosphoshikimate</name>
        <dbReference type="ChEBI" id="CHEBI:145989"/>
    </ligand>
</feature>
<protein>
    <recommendedName>
        <fullName evidence="9">3-phosphoshikimate 1-carboxyvinyltransferase</fullName>
        <ecNumber evidence="9">2.5.1.19</ecNumber>
    </recommendedName>
    <alternativeName>
        <fullName evidence="9">5-enolpyruvylshikimate-3-phosphate synthase</fullName>
        <shortName evidence="9">EPSP synthase</shortName>
        <shortName evidence="9">EPSPS</shortName>
    </alternativeName>
</protein>
<keyword evidence="4 9" id="KW-0963">Cytoplasm</keyword>
<feature type="active site" description="Proton acceptor" evidence="9">
    <location>
        <position position="292"/>
    </location>
</feature>
<dbReference type="NCBIfam" id="TIGR01356">
    <property type="entry name" value="aroA"/>
    <property type="match status" value="1"/>
</dbReference>
<feature type="binding site" evidence="9">
    <location>
        <position position="319"/>
    </location>
    <ligand>
        <name>3-phosphoshikimate</name>
        <dbReference type="ChEBI" id="CHEBI:145989"/>
    </ligand>
</feature>
<dbReference type="GO" id="GO:0005737">
    <property type="term" value="C:cytoplasm"/>
    <property type="evidence" value="ECO:0007669"/>
    <property type="project" value="UniProtKB-SubCell"/>
</dbReference>
<organism evidence="11 12">
    <name type="scientific">Salinibacillus xinjiangensis</name>
    <dbReference type="NCBI Taxonomy" id="1229268"/>
    <lineage>
        <taxon>Bacteria</taxon>
        <taxon>Bacillati</taxon>
        <taxon>Bacillota</taxon>
        <taxon>Bacilli</taxon>
        <taxon>Bacillales</taxon>
        <taxon>Bacillaceae</taxon>
        <taxon>Salinibacillus</taxon>
    </lineage>
</organism>